<gene>
    <name evidence="2" type="primary">LOC137496248</name>
</gene>
<accession>A0AC58G240</accession>
<dbReference type="RefSeq" id="XP_073763819.1">
    <property type="nucleotide sequence ID" value="XM_073907718.1"/>
</dbReference>
<dbReference type="Proteomes" id="UP000000437">
    <property type="component" value="Chromosome 7"/>
</dbReference>
<organism evidence="1 2">
    <name type="scientific">Danio rerio</name>
    <name type="common">Zebrafish</name>
    <name type="synonym">Brachydanio rerio</name>
    <dbReference type="NCBI Taxonomy" id="7955"/>
    <lineage>
        <taxon>Eukaryota</taxon>
        <taxon>Metazoa</taxon>
        <taxon>Chordata</taxon>
        <taxon>Craniata</taxon>
        <taxon>Vertebrata</taxon>
        <taxon>Euteleostomi</taxon>
        <taxon>Actinopterygii</taxon>
        <taxon>Neopterygii</taxon>
        <taxon>Teleostei</taxon>
        <taxon>Ostariophysi</taxon>
        <taxon>Cypriniformes</taxon>
        <taxon>Danionidae</taxon>
        <taxon>Danioninae</taxon>
        <taxon>Danio</taxon>
    </lineage>
</organism>
<keyword evidence="1" id="KW-1185">Reference proteome</keyword>
<sequence length="236" mass="26726">MLTVGDVSRHLLCPVCKTLLEEPVSISCGHTFCKRCLDESLSESQCPLCQEPVSTKPSVNEAIEALLQEFRQTLPPNPDLFSGEIDAVPCDICEKDFTYKAIKSCLTCLLSYCDKHLKQHQSKARFKNHTLVNAVKDLDKRSCTEYGRALELYCRRNECCICALCVKTDDDVIPVKSERKIREAKHRNPIEEMKMKIKKREDKLKELKESAEKCQVSTVHLFACGEGAWPRAVGTD</sequence>
<evidence type="ECO:0000313" key="1">
    <source>
        <dbReference type="Proteomes" id="UP000000437"/>
    </source>
</evidence>
<reference evidence="2" key="1">
    <citation type="submission" date="2025-08" db="UniProtKB">
        <authorList>
            <consortium name="RefSeq"/>
        </authorList>
    </citation>
    <scope>IDENTIFICATION</scope>
    <source>
        <strain evidence="2">Tuebingen</strain>
        <tissue evidence="2">Fibroblasts and whole tissue</tissue>
    </source>
</reference>
<protein>
    <submittedName>
        <fullName evidence="2">E3 ubiquitin/ISG15 ligase TRIM25-like</fullName>
    </submittedName>
</protein>
<name>A0AC58G240_DANRE</name>
<proteinExistence type="predicted"/>
<evidence type="ECO:0000313" key="2">
    <source>
        <dbReference type="RefSeq" id="XP_073763819.1"/>
    </source>
</evidence>